<accession>A0ABW3M525</accession>
<name>A0ABW3M525_9PSEU</name>
<organism evidence="1 2">
    <name type="scientific">Kibdelosporangium lantanae</name>
    <dbReference type="NCBI Taxonomy" id="1497396"/>
    <lineage>
        <taxon>Bacteria</taxon>
        <taxon>Bacillati</taxon>
        <taxon>Actinomycetota</taxon>
        <taxon>Actinomycetes</taxon>
        <taxon>Pseudonocardiales</taxon>
        <taxon>Pseudonocardiaceae</taxon>
        <taxon>Kibdelosporangium</taxon>
    </lineage>
</organism>
<dbReference type="InterPro" id="IPR036291">
    <property type="entry name" value="NAD(P)-bd_dom_sf"/>
</dbReference>
<dbReference type="EMBL" id="JBHTIS010000404">
    <property type="protein sequence ID" value="MFD1045766.1"/>
    <property type="molecule type" value="Genomic_DNA"/>
</dbReference>
<sequence>MRLVIVGFGHAGRQHAEAVEQIPHITVHSVLDSAETVNVAPFSRAASWSDVLADDWGQHNFAEDDVSWTDQLEDWDSNTTAEARVWLIAELMSS</sequence>
<keyword evidence="2" id="KW-1185">Reference proteome</keyword>
<reference evidence="2" key="1">
    <citation type="journal article" date="2019" name="Int. J. Syst. Evol. Microbiol.">
        <title>The Global Catalogue of Microorganisms (GCM) 10K type strain sequencing project: providing services to taxonomists for standard genome sequencing and annotation.</title>
        <authorList>
            <consortium name="The Broad Institute Genomics Platform"/>
            <consortium name="The Broad Institute Genome Sequencing Center for Infectious Disease"/>
            <person name="Wu L."/>
            <person name="Ma J."/>
        </authorList>
    </citation>
    <scope>NUCLEOTIDE SEQUENCE [LARGE SCALE GENOMIC DNA]</scope>
    <source>
        <strain evidence="2">JCM 31486</strain>
    </source>
</reference>
<proteinExistence type="predicted"/>
<evidence type="ECO:0000313" key="1">
    <source>
        <dbReference type="EMBL" id="MFD1045766.1"/>
    </source>
</evidence>
<comment type="caution">
    <text evidence="1">The sequence shown here is derived from an EMBL/GenBank/DDBJ whole genome shotgun (WGS) entry which is preliminary data.</text>
</comment>
<protein>
    <recommendedName>
        <fullName evidence="3">Gfo/Idh/MocA-like oxidoreductase N-terminal domain-containing protein</fullName>
    </recommendedName>
</protein>
<gene>
    <name evidence="1" type="ORF">ACFQ1S_09425</name>
</gene>
<dbReference type="SUPFAM" id="SSF51735">
    <property type="entry name" value="NAD(P)-binding Rossmann-fold domains"/>
    <property type="match status" value="1"/>
</dbReference>
<evidence type="ECO:0008006" key="3">
    <source>
        <dbReference type="Google" id="ProtNLM"/>
    </source>
</evidence>
<evidence type="ECO:0000313" key="2">
    <source>
        <dbReference type="Proteomes" id="UP001597045"/>
    </source>
</evidence>
<dbReference type="Proteomes" id="UP001597045">
    <property type="component" value="Unassembled WGS sequence"/>
</dbReference>